<sequence>MQRAWQKRGRREYPLYRYYQGVIRGLSLGDRFQSLADVAIANVTMQGWWEYMNDVSCRRSRQAIEQNEAIQRFGTLIKHETGSSFLQSQV</sequence>
<organism evidence="1 2">
    <name type="scientific">Xylaria hypoxylon</name>
    <dbReference type="NCBI Taxonomy" id="37992"/>
    <lineage>
        <taxon>Eukaryota</taxon>
        <taxon>Fungi</taxon>
        <taxon>Dikarya</taxon>
        <taxon>Ascomycota</taxon>
        <taxon>Pezizomycotina</taxon>
        <taxon>Sordariomycetes</taxon>
        <taxon>Xylariomycetidae</taxon>
        <taxon>Xylariales</taxon>
        <taxon>Xylariaceae</taxon>
        <taxon>Xylaria</taxon>
    </lineage>
</organism>
<proteinExistence type="predicted"/>
<dbReference type="EMBL" id="SKBN01000169">
    <property type="protein sequence ID" value="TGJ81427.1"/>
    <property type="molecule type" value="Genomic_DNA"/>
</dbReference>
<reference evidence="1 2" key="1">
    <citation type="submission" date="2019-03" db="EMBL/GenBank/DDBJ databases">
        <title>Draft genome sequence of Xylaria hypoxylon DSM 108379, a ubiquitous saprotrophic-parasitic fungi on hardwood.</title>
        <authorList>
            <person name="Buettner E."/>
            <person name="Leonhardt S."/>
            <person name="Gebauer A.M."/>
            <person name="Liers C."/>
            <person name="Hofrichter M."/>
            <person name="Kellner H."/>
        </authorList>
    </citation>
    <scope>NUCLEOTIDE SEQUENCE [LARGE SCALE GENOMIC DNA]</scope>
    <source>
        <strain evidence="1 2">DSM 108379</strain>
    </source>
</reference>
<dbReference type="AlphaFoldDB" id="A0A4Z0YE52"/>
<dbReference type="Proteomes" id="UP000297716">
    <property type="component" value="Unassembled WGS sequence"/>
</dbReference>
<evidence type="ECO:0000313" key="1">
    <source>
        <dbReference type="EMBL" id="TGJ81427.1"/>
    </source>
</evidence>
<protein>
    <submittedName>
        <fullName evidence="1">Uncharacterized protein</fullName>
    </submittedName>
</protein>
<keyword evidence="2" id="KW-1185">Reference proteome</keyword>
<name>A0A4Z0YE52_9PEZI</name>
<evidence type="ECO:0000313" key="2">
    <source>
        <dbReference type="Proteomes" id="UP000297716"/>
    </source>
</evidence>
<gene>
    <name evidence="1" type="ORF">E0Z10_g7344</name>
</gene>
<accession>A0A4Z0YE52</accession>
<comment type="caution">
    <text evidence="1">The sequence shown here is derived from an EMBL/GenBank/DDBJ whole genome shotgun (WGS) entry which is preliminary data.</text>
</comment>